<reference evidence="2" key="1">
    <citation type="journal article" date="2019" name="Int. J. Syst. Evol. Microbiol.">
        <title>The Global Catalogue of Microorganisms (GCM) 10K type strain sequencing project: providing services to taxonomists for standard genome sequencing and annotation.</title>
        <authorList>
            <consortium name="The Broad Institute Genomics Platform"/>
            <consortium name="The Broad Institute Genome Sequencing Center for Infectious Disease"/>
            <person name="Wu L."/>
            <person name="Ma J."/>
        </authorList>
    </citation>
    <scope>NUCLEOTIDE SEQUENCE [LARGE SCALE GENOMIC DNA]</scope>
    <source>
        <strain evidence="2">CCUG 60527</strain>
    </source>
</reference>
<gene>
    <name evidence="1" type="ORF">ACFQ1U_12480</name>
</gene>
<accession>A0ABW3JUK1</accession>
<dbReference type="Proteomes" id="UP001597062">
    <property type="component" value="Unassembled WGS sequence"/>
</dbReference>
<protein>
    <submittedName>
        <fullName evidence="1">Uncharacterized protein</fullName>
    </submittedName>
</protein>
<feature type="non-terminal residue" evidence="1">
    <location>
        <position position="183"/>
    </location>
</feature>
<dbReference type="EMBL" id="JBHTJR010000054">
    <property type="protein sequence ID" value="MFD0994024.1"/>
    <property type="molecule type" value="Genomic_DNA"/>
</dbReference>
<evidence type="ECO:0000313" key="1">
    <source>
        <dbReference type="EMBL" id="MFD0994024.1"/>
    </source>
</evidence>
<organism evidence="1 2">
    <name type="scientific">Tenacibaculum geojense</name>
    <dbReference type="NCBI Taxonomy" id="915352"/>
    <lineage>
        <taxon>Bacteria</taxon>
        <taxon>Pseudomonadati</taxon>
        <taxon>Bacteroidota</taxon>
        <taxon>Flavobacteriia</taxon>
        <taxon>Flavobacteriales</taxon>
        <taxon>Flavobacteriaceae</taxon>
        <taxon>Tenacibaculum</taxon>
    </lineage>
</organism>
<name>A0ABW3JUK1_9FLAO</name>
<comment type="caution">
    <text evidence="1">The sequence shown here is derived from an EMBL/GenBank/DDBJ whole genome shotgun (WGS) entry which is preliminary data.</text>
</comment>
<sequence>MLSRKFYKQNLLRVILITSALISLNEINAQEVRVIDNKGTLRIVNNNSVTEANIAPTNPVEGDVWFNTSTTPSIVNFWDGTNWLNLSDYLDNTDSQNITSFNYDDSSNTLTISIENGNTQTVNLSELSETVSAGTGISVTQTGQDFQVTNSAPDQTVTIVDGGNGNVTVGGTYPNFTIDVPNN</sequence>
<keyword evidence="2" id="KW-1185">Reference proteome</keyword>
<evidence type="ECO:0000313" key="2">
    <source>
        <dbReference type="Proteomes" id="UP001597062"/>
    </source>
</evidence>
<proteinExistence type="predicted"/>